<evidence type="ECO:0000313" key="2">
    <source>
        <dbReference type="WBParaSite" id="Csp11.Scaffold507.g2447.t1"/>
    </source>
</evidence>
<dbReference type="AlphaFoldDB" id="A0A1I7T4Z0"/>
<sequence length="297" mass="33562">MAWQTGVSRVNYDYDSMGKITQTDYNNGSIVAFKVDSSDGSCPKGTNPPTFDNQNATGTLFIEDEETFPRYVYYSISFTGGIWKVSYRVNVSCSSDFFDYYEGNDGTSICITVRKKLRKIGFEFCFQGYIDMSNKTTSGYSYQNSVDYCWERKSYPIGIWNSEEANHISNLVLSLRSSLDSIAKTNNTYIRIDGIRKANCQMTPETAECMSVEGFTFTGLPVENFDAYDWVTDSSAMETFDDNCIVMILNGTDPIKMDVRRFEVSKISEIQMDFSCFSTGSPLPPKMILCSSAAWIF</sequence>
<organism evidence="1 2">
    <name type="scientific">Caenorhabditis tropicalis</name>
    <dbReference type="NCBI Taxonomy" id="1561998"/>
    <lineage>
        <taxon>Eukaryota</taxon>
        <taxon>Metazoa</taxon>
        <taxon>Ecdysozoa</taxon>
        <taxon>Nematoda</taxon>
        <taxon>Chromadorea</taxon>
        <taxon>Rhabditida</taxon>
        <taxon>Rhabditina</taxon>
        <taxon>Rhabditomorpha</taxon>
        <taxon>Rhabditoidea</taxon>
        <taxon>Rhabditidae</taxon>
        <taxon>Peloderinae</taxon>
        <taxon>Caenorhabditis</taxon>
    </lineage>
</organism>
<dbReference type="eggNOG" id="ENOG502TKKE">
    <property type="taxonomic scope" value="Eukaryota"/>
</dbReference>
<name>A0A1I7T4Z0_9PELO</name>
<dbReference type="WBParaSite" id="Csp11.Scaffold507.g2447.t1">
    <property type="protein sequence ID" value="Csp11.Scaffold507.g2447.t1"/>
    <property type="gene ID" value="Csp11.Scaffold507.g2447"/>
</dbReference>
<proteinExistence type="predicted"/>
<reference evidence="2" key="1">
    <citation type="submission" date="2016-11" db="UniProtKB">
        <authorList>
            <consortium name="WormBaseParasite"/>
        </authorList>
    </citation>
    <scope>IDENTIFICATION</scope>
</reference>
<dbReference type="Proteomes" id="UP000095282">
    <property type="component" value="Unplaced"/>
</dbReference>
<keyword evidence="1" id="KW-1185">Reference proteome</keyword>
<protein>
    <submittedName>
        <fullName evidence="2">CW domain-containing protein</fullName>
    </submittedName>
</protein>
<dbReference type="PANTHER" id="PTHR47629:SF1">
    <property type="entry name" value="C-TYPE LECTIN DOMAIN-CONTAINING PROTEIN-RELATED"/>
    <property type="match status" value="1"/>
</dbReference>
<accession>A0A1I7T4Z0</accession>
<evidence type="ECO:0000313" key="1">
    <source>
        <dbReference type="Proteomes" id="UP000095282"/>
    </source>
</evidence>
<dbReference type="PANTHER" id="PTHR47629">
    <property type="entry name" value="C-TYPE LECTIN-RELATED"/>
    <property type="match status" value="1"/>
</dbReference>